<dbReference type="EMBL" id="JWZX01001535">
    <property type="protein sequence ID" value="KOO33376.1"/>
    <property type="molecule type" value="Genomic_DNA"/>
</dbReference>
<keyword evidence="2 6" id="KW-0812">Transmembrane</keyword>
<gene>
    <name evidence="7" type="ORF">Ctob_011985</name>
</gene>
<evidence type="ECO:0000256" key="1">
    <source>
        <dbReference type="ARBA" id="ARBA00004141"/>
    </source>
</evidence>
<reference evidence="8" key="1">
    <citation type="journal article" date="2015" name="PLoS Genet.">
        <title>Genome Sequence and Transcriptome Analyses of Chrysochromulina tobin: Metabolic Tools for Enhanced Algal Fitness in the Prominent Order Prymnesiales (Haptophyceae).</title>
        <authorList>
            <person name="Hovde B.T."/>
            <person name="Deodato C.R."/>
            <person name="Hunsperger H.M."/>
            <person name="Ryken S.A."/>
            <person name="Yost W."/>
            <person name="Jha R.K."/>
            <person name="Patterson J."/>
            <person name="Monnat R.J. Jr."/>
            <person name="Barlow S.B."/>
            <person name="Starkenburg S.R."/>
            <person name="Cattolico R.A."/>
        </authorList>
    </citation>
    <scope>NUCLEOTIDE SEQUENCE</scope>
    <source>
        <strain evidence="8">CCMP291</strain>
    </source>
</reference>
<dbReference type="AlphaFoldDB" id="A0A0M0K3D3"/>
<feature type="transmembrane region" description="Helical" evidence="6">
    <location>
        <begin position="204"/>
        <end position="226"/>
    </location>
</feature>
<name>A0A0M0K3D3_9EUKA</name>
<sequence>MRVKQALSPISQAGRRQQQQLRLPGHVQQDVKALIMAFIKQQHEKTGSQHENWKPYRTSKSPILLQDVPAVDASELQQALQGGALPPVKPSRRSPLAKALRAKQRREMPSLEDLELKQRRDGEMASYAWSYLALPGPTWVVDQAPSFEYVLRKYYRTASSDVIEAMLQSGEPLMEEAISKAWKSEMREHRSEAIRHSSLETLTVLIFLNGWYDVVYVVIMQALYIWKGAELPYPGSLSSIMALEVCLVFVLGVLEYCRLFLASRGNKTERYLPLIFSIVLALPCAYLFFYYLYQQLYVSRLDVIVNSIGLAFVGLELLLSLVTVFTLLKAPPPSQG</sequence>
<dbReference type="GO" id="GO:0035869">
    <property type="term" value="C:ciliary transition zone"/>
    <property type="evidence" value="ECO:0007669"/>
    <property type="project" value="TreeGrafter"/>
</dbReference>
<dbReference type="PANTHER" id="PTHR13531:SF0">
    <property type="entry name" value="GEO07735P1-RELATED"/>
    <property type="match status" value="1"/>
</dbReference>
<evidence type="ECO:0000256" key="5">
    <source>
        <dbReference type="SAM" id="MobiDB-lite"/>
    </source>
</evidence>
<feature type="transmembrane region" description="Helical" evidence="6">
    <location>
        <begin position="238"/>
        <end position="259"/>
    </location>
</feature>
<evidence type="ECO:0000256" key="2">
    <source>
        <dbReference type="ARBA" id="ARBA00022692"/>
    </source>
</evidence>
<feature type="transmembrane region" description="Helical" evidence="6">
    <location>
        <begin position="271"/>
        <end position="292"/>
    </location>
</feature>
<dbReference type="PANTHER" id="PTHR13531">
    <property type="entry name" value="GEO07735P1-RELATED-RELATED"/>
    <property type="match status" value="1"/>
</dbReference>
<dbReference type="InterPro" id="IPR019184">
    <property type="entry name" value="Uncharacterised_TM-17"/>
</dbReference>
<evidence type="ECO:0000256" key="6">
    <source>
        <dbReference type="SAM" id="Phobius"/>
    </source>
</evidence>
<evidence type="ECO:0000313" key="7">
    <source>
        <dbReference type="EMBL" id="KOO33376.1"/>
    </source>
</evidence>
<proteinExistence type="predicted"/>
<evidence type="ECO:0000256" key="3">
    <source>
        <dbReference type="ARBA" id="ARBA00022989"/>
    </source>
</evidence>
<dbReference type="GO" id="GO:0016020">
    <property type="term" value="C:membrane"/>
    <property type="evidence" value="ECO:0007669"/>
    <property type="project" value="UniProtKB-SubCell"/>
</dbReference>
<dbReference type="Pfam" id="PF09799">
    <property type="entry name" value="Transmemb_17"/>
    <property type="match status" value="1"/>
</dbReference>
<evidence type="ECO:0000256" key="4">
    <source>
        <dbReference type="ARBA" id="ARBA00023136"/>
    </source>
</evidence>
<feature type="region of interest" description="Disordered" evidence="5">
    <location>
        <begin position="1"/>
        <end position="24"/>
    </location>
</feature>
<feature type="transmembrane region" description="Helical" evidence="6">
    <location>
        <begin position="304"/>
        <end position="328"/>
    </location>
</feature>
<organism evidence="7 8">
    <name type="scientific">Chrysochromulina tobinii</name>
    <dbReference type="NCBI Taxonomy" id="1460289"/>
    <lineage>
        <taxon>Eukaryota</taxon>
        <taxon>Haptista</taxon>
        <taxon>Haptophyta</taxon>
        <taxon>Prymnesiophyceae</taxon>
        <taxon>Prymnesiales</taxon>
        <taxon>Chrysochromulinaceae</taxon>
        <taxon>Chrysochromulina</taxon>
    </lineage>
</organism>
<comment type="caution">
    <text evidence="7">The sequence shown here is derived from an EMBL/GenBank/DDBJ whole genome shotgun (WGS) entry which is preliminary data.</text>
</comment>
<keyword evidence="3 6" id="KW-1133">Transmembrane helix</keyword>
<evidence type="ECO:0000313" key="8">
    <source>
        <dbReference type="Proteomes" id="UP000037460"/>
    </source>
</evidence>
<comment type="subcellular location">
    <subcellularLocation>
        <location evidence="1">Membrane</location>
        <topology evidence="1">Multi-pass membrane protein</topology>
    </subcellularLocation>
</comment>
<keyword evidence="8" id="KW-1185">Reference proteome</keyword>
<keyword evidence="4 6" id="KW-0472">Membrane</keyword>
<dbReference type="OrthoDB" id="262535at2759"/>
<accession>A0A0M0K3D3</accession>
<dbReference type="GO" id="GO:1905515">
    <property type="term" value="P:non-motile cilium assembly"/>
    <property type="evidence" value="ECO:0007669"/>
    <property type="project" value="TreeGrafter"/>
</dbReference>
<protein>
    <submittedName>
        <fullName evidence="7">Putative transmembrane protein 216</fullName>
    </submittedName>
</protein>
<dbReference type="Proteomes" id="UP000037460">
    <property type="component" value="Unassembled WGS sequence"/>
</dbReference>